<reference evidence="1" key="1">
    <citation type="submission" date="2021-03" db="EMBL/GenBank/DDBJ databases">
        <title>Draft genome sequence of rust myrtle Austropuccinia psidii MF-1, a brazilian biotype.</title>
        <authorList>
            <person name="Quecine M.C."/>
            <person name="Pachon D.M.R."/>
            <person name="Bonatelli M.L."/>
            <person name="Correr F.H."/>
            <person name="Franceschini L.M."/>
            <person name="Leite T.F."/>
            <person name="Margarido G.R.A."/>
            <person name="Almeida C.A."/>
            <person name="Ferrarezi J.A."/>
            <person name="Labate C.A."/>
        </authorList>
    </citation>
    <scope>NUCLEOTIDE SEQUENCE</scope>
    <source>
        <strain evidence="1">MF-1</strain>
    </source>
</reference>
<proteinExistence type="predicted"/>
<gene>
    <name evidence="1" type="ORF">O181_024737</name>
</gene>
<name>A0A9Q3GZ87_9BASI</name>
<dbReference type="AlphaFoldDB" id="A0A9Q3GZ87"/>
<sequence>MQMVDPLWCPHCGKVLLPPPYEFHTHKFPGHNRLPDSPLHGSFEGIFHLLGRPDTACPPANHSFVRVACLSADAHPPAHANLRSISADYSKPHTH</sequence>
<keyword evidence="2" id="KW-1185">Reference proteome</keyword>
<comment type="caution">
    <text evidence="1">The sequence shown here is derived from an EMBL/GenBank/DDBJ whole genome shotgun (WGS) entry which is preliminary data.</text>
</comment>
<dbReference type="Proteomes" id="UP000765509">
    <property type="component" value="Unassembled WGS sequence"/>
</dbReference>
<evidence type="ECO:0000313" key="2">
    <source>
        <dbReference type="Proteomes" id="UP000765509"/>
    </source>
</evidence>
<protein>
    <submittedName>
        <fullName evidence="1">Uncharacterized protein</fullName>
    </submittedName>
</protein>
<dbReference type="EMBL" id="AVOT02007967">
    <property type="protein sequence ID" value="MBW0485022.1"/>
    <property type="molecule type" value="Genomic_DNA"/>
</dbReference>
<organism evidence="1 2">
    <name type="scientific">Austropuccinia psidii MF-1</name>
    <dbReference type="NCBI Taxonomy" id="1389203"/>
    <lineage>
        <taxon>Eukaryota</taxon>
        <taxon>Fungi</taxon>
        <taxon>Dikarya</taxon>
        <taxon>Basidiomycota</taxon>
        <taxon>Pucciniomycotina</taxon>
        <taxon>Pucciniomycetes</taxon>
        <taxon>Pucciniales</taxon>
        <taxon>Sphaerophragmiaceae</taxon>
        <taxon>Austropuccinia</taxon>
    </lineage>
</organism>
<accession>A0A9Q3GZ87</accession>
<evidence type="ECO:0000313" key="1">
    <source>
        <dbReference type="EMBL" id="MBW0485022.1"/>
    </source>
</evidence>